<dbReference type="AlphaFoldDB" id="A0A645E6W8"/>
<protein>
    <submittedName>
        <fullName evidence="1">Uncharacterized protein</fullName>
    </submittedName>
</protein>
<evidence type="ECO:0000313" key="1">
    <source>
        <dbReference type="EMBL" id="MPM97279.1"/>
    </source>
</evidence>
<dbReference type="EMBL" id="VSSQ01043580">
    <property type="protein sequence ID" value="MPM97279.1"/>
    <property type="molecule type" value="Genomic_DNA"/>
</dbReference>
<proteinExistence type="predicted"/>
<comment type="caution">
    <text evidence="1">The sequence shown here is derived from an EMBL/GenBank/DDBJ whole genome shotgun (WGS) entry which is preliminary data.</text>
</comment>
<name>A0A645E6W8_9ZZZZ</name>
<gene>
    <name evidence="1" type="ORF">SDC9_144452</name>
</gene>
<reference evidence="1" key="1">
    <citation type="submission" date="2019-08" db="EMBL/GenBank/DDBJ databases">
        <authorList>
            <person name="Kucharzyk K."/>
            <person name="Murdoch R.W."/>
            <person name="Higgins S."/>
            <person name="Loffler F."/>
        </authorList>
    </citation>
    <scope>NUCLEOTIDE SEQUENCE</scope>
</reference>
<accession>A0A645E6W8</accession>
<sequence>MNAFGKLAHRALDLGVSLVADHDELVALLGELGYLDVHLGDQRTGGVENLKAPRLGLALHGLAHAVGAEHQGGARRHLVQVFDEDRALVLQIVHHIGVVHDFMAHIDRAAKLLQRALDDLDGAIHTGAEAARLGKNDFLGFLHGVVESCLFL</sequence>
<organism evidence="1">
    <name type="scientific">bioreactor metagenome</name>
    <dbReference type="NCBI Taxonomy" id="1076179"/>
    <lineage>
        <taxon>unclassified sequences</taxon>
        <taxon>metagenomes</taxon>
        <taxon>ecological metagenomes</taxon>
    </lineage>
</organism>